<dbReference type="eggNOG" id="KOG0008">
    <property type="taxonomic scope" value="Eukaryota"/>
</dbReference>
<dbReference type="InterPro" id="IPR009067">
    <property type="entry name" value="TAF_II_230-bd"/>
</dbReference>
<sequence>MSDTDRDEDSTGGCPFSLTGFLFGNINGAGQLEGESVLDDECKKHLAGLGALGLGSLIAELTANEELTGNDGALVNDEGWIRSTEDAVDYSDISEVAEDESRRYQQTMGSLQPLCHSEYDDDDYDADCEDIDCKLMPPPPPPPGPLKKDKDQEAITGVSEDGEGIILPSIIAPSSLASEKVDFSSSSDSESEMGPQEATQAESEDGKLTLPLAGIMQHDATKLLPSATELFPEFRPGKVLRFLRLFGPGKNVPSVWRSARRKRKKKHRELIQEEQIQEVECSVESEVNQKSLWIYDYAPPPPPEQCLSDDEITMMAPVESKFSQSTGDIDKVTDTKARVAEWRYGPARLWYDMLGVPEDGSGFDYGFKLRKMEHEPVIKGRMIEDFRKFEESSGTDLLADENFLMATQLHWEDDIIWDGEDVKHKGTRPQRASLAGWIPSSMTRNAMAYNVQQGFAATLDDDKPWYSIFPIDNEELAYGRWEDNIIWDAQAMPRLLEPPVLTLDPNDENLILEIPDEKEEATSNSPSKESKKESSLKKSRILLGKTGVIKEEPQQNMSQPEVKDPWNLSNDEYYYPKQQGLRGTFGGNSIQHSIPAVELRQPFFPTHMGSLKLRQFHRPALKKYSFGALSQPGPHSVQPLLKHLREKAKMREQERQASGGGEMFFMRTSQDLTGKDGDLILAEYSEENGPLMMQVGMATKIKNYYKRKPGKDPGAPDCKYGETVYCHTSPFLGSLHPGQLLQAFENNLFRAPIYLHKMPETDFLIIRTRQGYYIRELVDIFVVGQQCPLFKVPGPNSKRANTHIRDFLQVFIYRLFWKSADRPRRIRMEDITRAFPSHSESSLRKRLKLCADFKRTGMDSNWWVLKSDFRLPTEEEIRAMVSPEQCCAYYSMIAAEQRLKDAGYGEKSFFAPEEENEEDFQVKIDDEVRTAPWNTTRAFISAMKGKCLLEVRTAPWNTTRAFIAAMKGKCRLQVTGVADPTGCGEGFSYVKIPNKPTQQKDDKEPQPVKKTVTGTDADLRRLSLKNAKQLLHKFGMPEEEIKKLSRWEVIDVVRTMSTEQAHSGEGPMSKFARGSRLSVAEHQERYKEECQRIFDLQNKVLSSTEVLSTDTDSSSAEDSDFEEMGKAIESMLQNKKTSSQLSREPEQQERKELQRMLLAAGSAAAGNNHRDDDTASVTSRNSSATGRCLKIYRTFRDEEGKEYVRCETVREPAVIDAYVRIRTTKDEEFIRKFALFDEQHREEMRKERRRIQEQLRRLKRNQEKEKLKGPPEKKPKKLKERPDLKLKCGACGAIGHMRTNKFCPLYYQTNAPPSNPVAMTEEQEEELEKTVIHNDNEELIKVEGTKIVLGKQLIESADEVRRKSLVLKFPKQQLPPKKKRRVGTTVHCDYLNRPHKSIHRRRTDPMVTLSSILESIINDMRDLPNKEDKLARLEKAINPLLDDNDQVTFSFILDNIVTQKMMAVPDSWPFHHPVNKKFVPDYYEVIVSPMDLETIRKNISKHKYQSRESFLDDVNLILANSVKYNGGGEPGWRRQRVQAAAAALMTLQEQGEVEKPSGVIGADSRCLHPLTVLSDQGWYPVPAAGASAQKDHSAQEQRIFSNHQRLTAMTATGAPPSGAPTQLLTFPLQPMPTMFCALPPAAAARHVPRPESQYTKTAQEIVNVCCQTLTDYDEHLTQLEKDICTAKEAALEEAELDSLDPMTPGPYTPQPPDLYDTNTSLSMSRDASVFQDESNMSVLDIPTTTPEKQVTQMRQGRGRLGEEDSDVDIEGYDDDEEEDGKPKTPAPEGEDADGDLADEEEGTV</sequence>
<feature type="compositionally biased region" description="Basic and acidic residues" evidence="13">
    <location>
        <begin position="1258"/>
        <end position="1273"/>
    </location>
</feature>
<dbReference type="SUPFAM" id="SSF47370">
    <property type="entry name" value="Bromodomain"/>
    <property type="match status" value="1"/>
</dbReference>
<dbReference type="Gene3D" id="1.10.1100.10">
    <property type="entry name" value="TAFII-230 TBP-binding domain"/>
    <property type="match status" value="1"/>
</dbReference>
<keyword evidence="5 12" id="KW-0103">Bromodomain</keyword>
<dbReference type="GO" id="GO:0003743">
    <property type="term" value="F:translation initiation factor activity"/>
    <property type="evidence" value="ECO:0007669"/>
    <property type="project" value="UniProtKB-KW"/>
</dbReference>
<evidence type="ECO:0000256" key="1">
    <source>
        <dbReference type="ARBA" id="ARBA00004123"/>
    </source>
</evidence>
<feature type="region of interest" description="Disordered" evidence="13">
    <location>
        <begin position="514"/>
        <end position="537"/>
    </location>
</feature>
<dbReference type="PROSITE" id="PS50014">
    <property type="entry name" value="BROMODOMAIN_2"/>
    <property type="match status" value="1"/>
</dbReference>
<dbReference type="InterPro" id="IPR041670">
    <property type="entry name" value="Znf-CCHC_6"/>
</dbReference>
<dbReference type="InterPro" id="IPR018359">
    <property type="entry name" value="Bromodomain_CS"/>
</dbReference>
<evidence type="ECO:0000256" key="13">
    <source>
        <dbReference type="SAM" id="MobiDB-lite"/>
    </source>
</evidence>
<comment type="subcellular location">
    <subcellularLocation>
        <location evidence="1 10">Nucleus</location>
    </subcellularLocation>
</comment>
<feature type="region of interest" description="Disordered" evidence="13">
    <location>
        <begin position="1728"/>
        <end position="1804"/>
    </location>
</feature>
<dbReference type="PRINTS" id="PR00503">
    <property type="entry name" value="BROMODOMAIN"/>
</dbReference>
<reference evidence="15 16" key="1">
    <citation type="journal article" date="2013" name="Nat. Commun.">
        <title>Genome analysis reveals insights into physiology and longevity of the Brandt's bat Myotis brandtii.</title>
        <authorList>
            <person name="Seim I."/>
            <person name="Fang X."/>
            <person name="Xiong Z."/>
            <person name="Lobanov A.V."/>
            <person name="Huang Z."/>
            <person name="Ma S."/>
            <person name="Feng Y."/>
            <person name="Turanov A.A."/>
            <person name="Zhu Y."/>
            <person name="Lenz T.L."/>
            <person name="Gerashchenko M.V."/>
            <person name="Fan D."/>
            <person name="Hee Yim S."/>
            <person name="Yao X."/>
            <person name="Jordan D."/>
            <person name="Xiong Y."/>
            <person name="Ma Y."/>
            <person name="Lyapunov A.N."/>
            <person name="Chen G."/>
            <person name="Kulakova O.I."/>
            <person name="Sun Y."/>
            <person name="Lee S.G."/>
            <person name="Bronson R.T."/>
            <person name="Moskalev A.A."/>
            <person name="Sunyaev S.R."/>
            <person name="Zhang G."/>
            <person name="Krogh A."/>
            <person name="Wang J."/>
            <person name="Gladyshev V.N."/>
        </authorList>
    </citation>
    <scope>NUCLEOTIDE SEQUENCE [LARGE SCALE GENOMIC DNA]</scope>
</reference>
<dbReference type="Gene3D" id="1.20.920.10">
    <property type="entry name" value="Bromodomain-like"/>
    <property type="match status" value="1"/>
</dbReference>
<organism evidence="15 16">
    <name type="scientific">Myotis brandtii</name>
    <name type="common">Brandt's bat</name>
    <dbReference type="NCBI Taxonomy" id="109478"/>
    <lineage>
        <taxon>Eukaryota</taxon>
        <taxon>Metazoa</taxon>
        <taxon>Chordata</taxon>
        <taxon>Craniata</taxon>
        <taxon>Vertebrata</taxon>
        <taxon>Euteleostomi</taxon>
        <taxon>Mammalia</taxon>
        <taxon>Eutheria</taxon>
        <taxon>Laurasiatheria</taxon>
        <taxon>Chiroptera</taxon>
        <taxon>Yangochiroptera</taxon>
        <taxon>Vespertilionidae</taxon>
        <taxon>Myotis</taxon>
    </lineage>
</organism>
<dbReference type="InterPro" id="IPR036427">
    <property type="entry name" value="Bromodomain-like_sf"/>
</dbReference>
<keyword evidence="16" id="KW-1185">Reference proteome</keyword>
<evidence type="ECO:0000313" key="15">
    <source>
        <dbReference type="EMBL" id="EPQ13930.1"/>
    </source>
</evidence>
<feature type="domain" description="Bromo" evidence="14">
    <location>
        <begin position="1462"/>
        <end position="1532"/>
    </location>
</feature>
<keyword evidence="4 10" id="KW-0805">Transcription regulation</keyword>
<dbReference type="InterPro" id="IPR022591">
    <property type="entry name" value="TAF1_HAT_dom"/>
</dbReference>
<keyword evidence="15" id="KW-0648">Protein biosynthesis</keyword>
<feature type="region of interest" description="Disordered" evidence="13">
    <location>
        <begin position="1162"/>
        <end position="1183"/>
    </location>
</feature>
<feature type="cross-link" description="Glycyl lysine isopeptide (Lys-Gly) (interchain with G-Cter in SUMO2)" evidence="11">
    <location>
        <position position="550"/>
    </location>
</feature>
<evidence type="ECO:0000256" key="4">
    <source>
        <dbReference type="ARBA" id="ARBA00023015"/>
    </source>
</evidence>
<dbReference type="GO" id="GO:0017025">
    <property type="term" value="F:TBP-class protein binding"/>
    <property type="evidence" value="ECO:0007669"/>
    <property type="project" value="InterPro"/>
</dbReference>
<dbReference type="InterPro" id="IPR001487">
    <property type="entry name" value="Bromodomain"/>
</dbReference>
<proteinExistence type="inferred from homology"/>
<evidence type="ECO:0000256" key="5">
    <source>
        <dbReference type="ARBA" id="ARBA00023117"/>
    </source>
</evidence>
<evidence type="ECO:0000256" key="7">
    <source>
        <dbReference type="ARBA" id="ARBA00023163"/>
    </source>
</evidence>
<dbReference type="Proteomes" id="UP000052978">
    <property type="component" value="Unassembled WGS sequence"/>
</dbReference>
<dbReference type="PANTHER" id="PTHR13900:SF0">
    <property type="entry name" value="TRANSCRIPTION INITIATION FACTOR TFIID SUBUNIT 1"/>
    <property type="match status" value="1"/>
</dbReference>
<dbReference type="SUPFAM" id="SSF47055">
    <property type="entry name" value="TAF(II)230 TBP-binding fragment"/>
    <property type="match status" value="1"/>
</dbReference>
<feature type="compositionally biased region" description="Acidic residues" evidence="13">
    <location>
        <begin position="1763"/>
        <end position="1779"/>
    </location>
</feature>
<evidence type="ECO:0000313" key="16">
    <source>
        <dbReference type="Proteomes" id="UP000052978"/>
    </source>
</evidence>
<keyword evidence="15" id="KW-0396">Initiation factor</keyword>
<feature type="region of interest" description="Disordered" evidence="13">
    <location>
        <begin position="1132"/>
        <end position="1151"/>
    </location>
</feature>
<dbReference type="InterPro" id="IPR040240">
    <property type="entry name" value="TAF1"/>
</dbReference>
<feature type="compositionally biased region" description="Polar residues" evidence="13">
    <location>
        <begin position="1132"/>
        <end position="1142"/>
    </location>
</feature>
<dbReference type="Pfam" id="PF00439">
    <property type="entry name" value="Bromodomain"/>
    <property type="match status" value="1"/>
</dbReference>
<feature type="compositionally biased region" description="Low complexity" evidence="13">
    <location>
        <begin position="177"/>
        <end position="188"/>
    </location>
</feature>
<comment type="similarity">
    <text evidence="2 10">Belongs to the TAF1 family.</text>
</comment>
<protein>
    <recommendedName>
        <fullName evidence="10">Transcription initiation factor TFIID subunit</fullName>
    </recommendedName>
</protein>
<evidence type="ECO:0000256" key="3">
    <source>
        <dbReference type="ARBA" id="ARBA00022737"/>
    </source>
</evidence>
<dbReference type="InterPro" id="IPR011177">
    <property type="entry name" value="TAF1_animal"/>
</dbReference>
<dbReference type="PIRSF" id="PIRSF003047">
    <property type="entry name" value="TAF1_animal"/>
    <property type="match status" value="1"/>
</dbReference>
<dbReference type="InterPro" id="IPR036741">
    <property type="entry name" value="TAFII-230_TBP-bd_sf"/>
</dbReference>
<evidence type="ECO:0000256" key="12">
    <source>
        <dbReference type="PROSITE-ProRule" id="PRU00035"/>
    </source>
</evidence>
<evidence type="ECO:0000256" key="11">
    <source>
        <dbReference type="PIRSR" id="PIRSR003047-2"/>
    </source>
</evidence>
<dbReference type="Pfam" id="PF09247">
    <property type="entry name" value="TBP-binding"/>
    <property type="match status" value="1"/>
</dbReference>
<dbReference type="GO" id="GO:0005669">
    <property type="term" value="C:transcription factor TFIID complex"/>
    <property type="evidence" value="ECO:0007669"/>
    <property type="project" value="UniProtKB-UniRule"/>
</dbReference>
<feature type="region of interest" description="Disordered" evidence="13">
    <location>
        <begin position="1258"/>
        <end position="1280"/>
    </location>
</feature>
<feature type="region of interest" description="Disordered" evidence="13">
    <location>
        <begin position="177"/>
        <end position="204"/>
    </location>
</feature>
<feature type="compositionally biased region" description="Basic and acidic residues" evidence="13">
    <location>
        <begin position="998"/>
        <end position="1007"/>
    </location>
</feature>
<feature type="compositionally biased region" description="Acidic residues" evidence="13">
    <location>
        <begin position="1788"/>
        <end position="1804"/>
    </location>
</feature>
<evidence type="ECO:0000256" key="8">
    <source>
        <dbReference type="ARBA" id="ARBA00023242"/>
    </source>
</evidence>
<dbReference type="GO" id="GO:0051123">
    <property type="term" value="P:RNA polymerase II preinitiation complex assembly"/>
    <property type="evidence" value="ECO:0007669"/>
    <property type="project" value="TreeGrafter"/>
</dbReference>
<dbReference type="GO" id="GO:0003677">
    <property type="term" value="F:DNA binding"/>
    <property type="evidence" value="ECO:0007669"/>
    <property type="project" value="UniProtKB-KW"/>
</dbReference>
<keyword evidence="6" id="KW-0238">DNA-binding</keyword>
<evidence type="ECO:0000259" key="14">
    <source>
        <dbReference type="PROSITE" id="PS50014"/>
    </source>
</evidence>
<dbReference type="Pfam" id="PF15288">
    <property type="entry name" value="zf-CCHC_6"/>
    <property type="match status" value="1"/>
</dbReference>
<dbReference type="PROSITE" id="PS00633">
    <property type="entry name" value="BROMODOMAIN_1"/>
    <property type="match status" value="1"/>
</dbReference>
<dbReference type="FunFam" id="1.10.1100.10:FF:000001">
    <property type="entry name" value="Transcription initiation factor TFIID subunit"/>
    <property type="match status" value="1"/>
</dbReference>
<keyword evidence="9" id="KW-0131">Cell cycle</keyword>
<feature type="compositionally biased region" description="Polar residues" evidence="13">
    <location>
        <begin position="1728"/>
        <end position="1754"/>
    </location>
</feature>
<keyword evidence="8 10" id="KW-0539">Nucleus</keyword>
<evidence type="ECO:0000256" key="10">
    <source>
        <dbReference type="PIRNR" id="PIRNR003047"/>
    </source>
</evidence>
<feature type="region of interest" description="Disordered" evidence="13">
    <location>
        <begin position="992"/>
        <end position="1015"/>
    </location>
</feature>
<dbReference type="EMBL" id="KE163806">
    <property type="protein sequence ID" value="EPQ13930.1"/>
    <property type="molecule type" value="Genomic_DNA"/>
</dbReference>
<name>S7NC15_MYOBR</name>
<gene>
    <name evidence="15" type="ORF">D623_10007310</name>
</gene>
<dbReference type="GO" id="GO:0004402">
    <property type="term" value="F:histone acetyltransferase activity"/>
    <property type="evidence" value="ECO:0007669"/>
    <property type="project" value="InterPro"/>
</dbReference>
<dbReference type="GO" id="GO:0016251">
    <property type="term" value="F:RNA polymerase II general transcription initiation factor activity"/>
    <property type="evidence" value="ECO:0007669"/>
    <property type="project" value="InterPro"/>
</dbReference>
<dbReference type="GO" id="GO:0004674">
    <property type="term" value="F:protein serine/threonine kinase activity"/>
    <property type="evidence" value="ECO:0007669"/>
    <property type="project" value="UniProtKB-UniRule"/>
</dbReference>
<dbReference type="PANTHER" id="PTHR13900">
    <property type="entry name" value="TRANSCRIPTION INITIATION FACTOR TFIID"/>
    <property type="match status" value="1"/>
</dbReference>
<dbReference type="Pfam" id="PF12157">
    <property type="entry name" value="DUF3591"/>
    <property type="match status" value="1"/>
</dbReference>
<keyword evidence="3" id="KW-0677">Repeat</keyword>
<accession>S7NC15</accession>
<evidence type="ECO:0000256" key="9">
    <source>
        <dbReference type="ARBA" id="ARBA00023306"/>
    </source>
</evidence>
<feature type="cross-link" description="Glycyl lysine isopeptide (Lys-Gly) (interchain with G-Cter in SUMO2)" evidence="11">
    <location>
        <position position="563"/>
    </location>
</feature>
<keyword evidence="7 10" id="KW-0804">Transcription</keyword>
<dbReference type="SMART" id="SM00297">
    <property type="entry name" value="BROMO"/>
    <property type="match status" value="1"/>
</dbReference>
<evidence type="ECO:0000256" key="6">
    <source>
        <dbReference type="ARBA" id="ARBA00023125"/>
    </source>
</evidence>
<evidence type="ECO:0000256" key="2">
    <source>
        <dbReference type="ARBA" id="ARBA00009064"/>
    </source>
</evidence>